<evidence type="ECO:0000313" key="3">
    <source>
        <dbReference type="Proteomes" id="UP000282818"/>
    </source>
</evidence>
<dbReference type="Proteomes" id="UP000282818">
    <property type="component" value="Unassembled WGS sequence"/>
</dbReference>
<dbReference type="EMBL" id="SACQ01000001">
    <property type="protein sequence ID" value="RVU32592.1"/>
    <property type="molecule type" value="Genomic_DNA"/>
</dbReference>
<name>A0A437QDH0_9GAMM</name>
<keyword evidence="1" id="KW-0732">Signal</keyword>
<dbReference type="Pfam" id="PF12276">
    <property type="entry name" value="DUF3617"/>
    <property type="match status" value="1"/>
</dbReference>
<keyword evidence="3" id="KW-1185">Reference proteome</keyword>
<gene>
    <name evidence="2" type="ORF">EOE65_02760</name>
</gene>
<proteinExistence type="predicted"/>
<evidence type="ECO:0000256" key="1">
    <source>
        <dbReference type="SAM" id="SignalP"/>
    </source>
</evidence>
<dbReference type="AlphaFoldDB" id="A0A437QDH0"/>
<sequence length="140" mass="15311">MRCQRYLCASLLICASTLTSAEGIPVEPGLWESTTVIKSSMLPQPMKETTRECVTETEVTPELFIDQEDQSCAVSDVNVTSDTITWKMVCQEEGGQAKGDGILKVNGDEMSGKMQMTMSMQGMEVTMDSSWTGQRIGPCP</sequence>
<feature type="chain" id="PRO_5019525777" evidence="1">
    <location>
        <begin position="22"/>
        <end position="140"/>
    </location>
</feature>
<dbReference type="RefSeq" id="WP_127692761.1">
    <property type="nucleotide sequence ID" value="NZ_SACQ01000001.1"/>
</dbReference>
<comment type="caution">
    <text evidence="2">The sequence shown here is derived from an EMBL/GenBank/DDBJ whole genome shotgun (WGS) entry which is preliminary data.</text>
</comment>
<reference evidence="2 3" key="1">
    <citation type="submission" date="2019-01" db="EMBL/GenBank/DDBJ databases">
        <authorList>
            <person name="Chen W.-M."/>
        </authorList>
    </citation>
    <scope>NUCLEOTIDE SEQUENCE [LARGE SCALE GENOMIC DNA]</scope>
    <source>
        <strain evidence="2 3">HPM-16</strain>
    </source>
</reference>
<accession>A0A437QDH0</accession>
<protein>
    <submittedName>
        <fullName evidence="2">DUF3617 family protein</fullName>
    </submittedName>
</protein>
<dbReference type="InterPro" id="IPR022061">
    <property type="entry name" value="DUF3617"/>
</dbReference>
<feature type="signal peptide" evidence="1">
    <location>
        <begin position="1"/>
        <end position="21"/>
    </location>
</feature>
<organism evidence="2 3">
    <name type="scientific">Neptunomonas marina</name>
    <dbReference type="NCBI Taxonomy" id="1815562"/>
    <lineage>
        <taxon>Bacteria</taxon>
        <taxon>Pseudomonadati</taxon>
        <taxon>Pseudomonadota</taxon>
        <taxon>Gammaproteobacteria</taxon>
        <taxon>Oceanospirillales</taxon>
        <taxon>Oceanospirillaceae</taxon>
        <taxon>Neptunomonas</taxon>
    </lineage>
</organism>
<evidence type="ECO:0000313" key="2">
    <source>
        <dbReference type="EMBL" id="RVU32592.1"/>
    </source>
</evidence>